<accession>A0A6N3G9Q0</accession>
<organism evidence="1">
    <name type="scientific">Flavonifractor plautii</name>
    <name type="common">Fusobacterium plautii</name>
    <dbReference type="NCBI Taxonomy" id="292800"/>
    <lineage>
        <taxon>Bacteria</taxon>
        <taxon>Bacillati</taxon>
        <taxon>Bacillota</taxon>
        <taxon>Clostridia</taxon>
        <taxon>Eubacteriales</taxon>
        <taxon>Oscillospiraceae</taxon>
        <taxon>Flavonifractor</taxon>
    </lineage>
</organism>
<protein>
    <submittedName>
        <fullName evidence="1">Uncharacterized protein</fullName>
    </submittedName>
</protein>
<dbReference type="RefSeq" id="WP_156622121.1">
    <property type="nucleotide sequence ID" value="NZ_CACRUB010000049.1"/>
</dbReference>
<name>A0A6N3G9Q0_FLAPL</name>
<dbReference type="AlphaFoldDB" id="A0A6N3G9Q0"/>
<evidence type="ECO:0000313" key="1">
    <source>
        <dbReference type="EMBL" id="VYU60701.1"/>
    </source>
</evidence>
<reference evidence="1" key="1">
    <citation type="submission" date="2019-11" db="EMBL/GenBank/DDBJ databases">
        <authorList>
            <person name="Feng L."/>
        </authorList>
    </citation>
    <scope>NUCLEOTIDE SEQUENCE</scope>
    <source>
        <strain evidence="1">FplautiiLFYP42</strain>
    </source>
</reference>
<proteinExistence type="predicted"/>
<sequence>MLTIPATYYNNNEDYITLTAIRSFMRNHPEGKFKVSLPREELLDSIIDFGNQNDSNSETVLNWIDAVLQEGIKDIYLQYAPISEEMQLLFTSKSGIENYLDAYRSKTLNHHVCMNTYGQQYTLVSALYIENSKRITFVYCRKLHVHDKKNRTTKEIDYPVIADYFLDSAWLLIRAKPRSNLYIFNPDGFDIEEAESTTTEKEIRLVSSLVGKIIQVQKEPKSFISAQLKNKIFNLLHAYSNTPTEIAKVMEEKKSEIQDIANNIQTLCAVPNYCNISQSMAKDIKEDISNIIEKYLSINWKDKNIFIKDRLAYPVKLSATDEEESKVEQSAALEEPLQTKALFFDNKKMLYKSKQCDGVVFQWKRKKPENFLRDSFAVRIFVNQKGHCVFKFSEYTAKEDIENVVFSIIND</sequence>
<gene>
    <name evidence="1" type="ORF">FPLFYP42_02997</name>
</gene>
<dbReference type="EMBL" id="CACRUB010000049">
    <property type="protein sequence ID" value="VYU60701.1"/>
    <property type="molecule type" value="Genomic_DNA"/>
</dbReference>